<dbReference type="InterPro" id="IPR000490">
    <property type="entry name" value="Glyco_hydro_17"/>
</dbReference>
<dbReference type="EMBL" id="JARJCN010000011">
    <property type="protein sequence ID" value="KAJ7096514.1"/>
    <property type="molecule type" value="Genomic_DNA"/>
</dbReference>
<feature type="region of interest" description="Disordered" evidence="20">
    <location>
        <begin position="1"/>
        <end position="21"/>
    </location>
</feature>
<dbReference type="AlphaFoldDB" id="A0AAD6UD93"/>
<evidence type="ECO:0000313" key="22">
    <source>
        <dbReference type="EMBL" id="KAJ7096514.1"/>
    </source>
</evidence>
<evidence type="ECO:0000256" key="17">
    <source>
        <dbReference type="ARBA" id="ARBA00042373"/>
    </source>
</evidence>
<evidence type="ECO:0000256" key="3">
    <source>
        <dbReference type="ARBA" id="ARBA00004401"/>
    </source>
</evidence>
<proteinExistence type="inferred from homology"/>
<keyword evidence="8" id="KW-0964">Secreted</keyword>
<comment type="subcellular location">
    <subcellularLocation>
        <location evidence="3">Cell membrane</location>
        <topology evidence="3">Single-pass type II membrane protein</topology>
    </subcellularLocation>
    <subcellularLocation>
        <location evidence="2">Secreted</location>
        <location evidence="2">Cell wall</location>
    </subcellularLocation>
</comment>
<keyword evidence="21" id="KW-1133">Transmembrane helix</keyword>
<keyword evidence="23" id="KW-1185">Reference proteome</keyword>
<reference evidence="22" key="1">
    <citation type="submission" date="2023-03" db="EMBL/GenBank/DDBJ databases">
        <title>Massive genome expansion in bonnet fungi (Mycena s.s.) driven by repeated elements and novel gene families across ecological guilds.</title>
        <authorList>
            <consortium name="Lawrence Berkeley National Laboratory"/>
            <person name="Harder C.B."/>
            <person name="Miyauchi S."/>
            <person name="Viragh M."/>
            <person name="Kuo A."/>
            <person name="Thoen E."/>
            <person name="Andreopoulos B."/>
            <person name="Lu D."/>
            <person name="Skrede I."/>
            <person name="Drula E."/>
            <person name="Henrissat B."/>
            <person name="Morin E."/>
            <person name="Kohler A."/>
            <person name="Barry K."/>
            <person name="LaButti K."/>
            <person name="Morin E."/>
            <person name="Salamov A."/>
            <person name="Lipzen A."/>
            <person name="Mereny Z."/>
            <person name="Hegedus B."/>
            <person name="Baldrian P."/>
            <person name="Stursova M."/>
            <person name="Weitz H."/>
            <person name="Taylor A."/>
            <person name="Grigoriev I.V."/>
            <person name="Nagy L.G."/>
            <person name="Martin F."/>
            <person name="Kauserud H."/>
        </authorList>
    </citation>
    <scope>NUCLEOTIDE SEQUENCE</scope>
    <source>
        <strain evidence="22">CBHHK173m</strain>
    </source>
</reference>
<evidence type="ECO:0000313" key="23">
    <source>
        <dbReference type="Proteomes" id="UP001222325"/>
    </source>
</evidence>
<dbReference type="GO" id="GO:0071555">
    <property type="term" value="P:cell wall organization"/>
    <property type="evidence" value="ECO:0007669"/>
    <property type="project" value="UniProtKB-KW"/>
</dbReference>
<dbReference type="PANTHER" id="PTHR16631:SF17">
    <property type="entry name" value="GLUCAN ENDO-1,3-BETA-GLUCOSIDASE BTGC"/>
    <property type="match status" value="1"/>
</dbReference>
<evidence type="ECO:0000256" key="15">
    <source>
        <dbReference type="ARBA" id="ARBA00023326"/>
    </source>
</evidence>
<dbReference type="Proteomes" id="UP001222325">
    <property type="component" value="Unassembled WGS sequence"/>
</dbReference>
<evidence type="ECO:0000256" key="9">
    <source>
        <dbReference type="ARBA" id="ARBA00022729"/>
    </source>
</evidence>
<evidence type="ECO:0000256" key="1">
    <source>
        <dbReference type="ARBA" id="ARBA00000382"/>
    </source>
</evidence>
<comment type="similarity">
    <text evidence="4 19">Belongs to the glycosyl hydrolase 17 family.</text>
</comment>
<name>A0AAD6UD93_9AGAR</name>
<dbReference type="EC" id="3.2.1.39" evidence="5"/>
<comment type="caution">
    <text evidence="22">The sequence shown here is derived from an EMBL/GenBank/DDBJ whole genome shotgun (WGS) entry which is preliminary data.</text>
</comment>
<keyword evidence="7" id="KW-0134">Cell wall</keyword>
<keyword evidence="14" id="KW-0961">Cell wall biogenesis/degradation</keyword>
<evidence type="ECO:0000256" key="13">
    <source>
        <dbReference type="ARBA" id="ARBA00023277"/>
    </source>
</evidence>
<evidence type="ECO:0000256" key="7">
    <source>
        <dbReference type="ARBA" id="ARBA00022512"/>
    </source>
</evidence>
<evidence type="ECO:0000256" key="10">
    <source>
        <dbReference type="ARBA" id="ARBA00022801"/>
    </source>
</evidence>
<evidence type="ECO:0000256" key="5">
    <source>
        <dbReference type="ARBA" id="ARBA00012780"/>
    </source>
</evidence>
<dbReference type="Gene3D" id="3.20.20.80">
    <property type="entry name" value="Glycosidases"/>
    <property type="match status" value="2"/>
</dbReference>
<evidence type="ECO:0000256" key="16">
    <source>
        <dbReference type="ARBA" id="ARBA00037649"/>
    </source>
</evidence>
<dbReference type="GO" id="GO:0005576">
    <property type="term" value="C:extracellular region"/>
    <property type="evidence" value="ECO:0007669"/>
    <property type="project" value="TreeGrafter"/>
</dbReference>
<keyword evidence="11 21" id="KW-0472">Membrane</keyword>
<dbReference type="PANTHER" id="PTHR16631">
    <property type="entry name" value="GLUCAN 1,3-BETA-GLUCOSIDASE"/>
    <property type="match status" value="1"/>
</dbReference>
<evidence type="ECO:0000256" key="20">
    <source>
        <dbReference type="SAM" id="MobiDB-lite"/>
    </source>
</evidence>
<evidence type="ECO:0000256" key="14">
    <source>
        <dbReference type="ARBA" id="ARBA00023316"/>
    </source>
</evidence>
<gene>
    <name evidence="22" type="ORF">B0H15DRAFT_48619</name>
</gene>
<dbReference type="GO" id="GO:0000272">
    <property type="term" value="P:polysaccharide catabolic process"/>
    <property type="evidence" value="ECO:0007669"/>
    <property type="project" value="UniProtKB-KW"/>
</dbReference>
<dbReference type="InterPro" id="IPR017853">
    <property type="entry name" value="GH"/>
</dbReference>
<protein>
    <recommendedName>
        <fullName evidence="5">glucan endo-1,3-beta-D-glucosidase</fullName>
        <ecNumber evidence="5">3.2.1.39</ecNumber>
    </recommendedName>
    <alternativeName>
        <fullName evidence="18">Endo-1,3-beta-glucanase btgC</fullName>
    </alternativeName>
    <alternativeName>
        <fullName evidence="17">Laminarinase btgC</fullName>
    </alternativeName>
</protein>
<dbReference type="GO" id="GO:0009277">
    <property type="term" value="C:fungal-type cell wall"/>
    <property type="evidence" value="ECO:0007669"/>
    <property type="project" value="TreeGrafter"/>
</dbReference>
<evidence type="ECO:0000256" key="2">
    <source>
        <dbReference type="ARBA" id="ARBA00004191"/>
    </source>
</evidence>
<keyword evidence="9" id="KW-0732">Signal</keyword>
<sequence>MYRTEPQHSQTDFQQYYDTPHGAPAQDIPLQKYGGYMQTPAAESQADIAGRDYHSKPTPPTDAWLEKPAPRQGGRTKWKVLGALSLLGLVGAGVALGVVLSKKSAAASGSSNTSSKASVGGDPSVFAKDAALVKSFWGIAYTPEGSQLPNCGNSLDDIIKDIQLLSQLTTRIRLYGADCNQTELVLEAIVRTKVDMTVWLGNYVVATDKGAAYARQRDLIGAALRKYGAAHVGGVTVGNEFMLNYLNANKAVDPNGSVGNVGAAMLIEFIKDTRAMMGTLGLGNITVGTSDAGSYFNTLVLESIDYGMANVHAWFANTTIEAAAGWTADFFRETNLPAAAAVPNKPEMFIAETGWPTNSSDAVSASNGAAVASEANLQIFMDTFVCQANANGTKYFFFEHFDEKWKDDDFGGVEGWWGLFHRNRTLKSITIPTCS</sequence>
<feature type="transmembrane region" description="Helical" evidence="21">
    <location>
        <begin position="80"/>
        <end position="100"/>
    </location>
</feature>
<evidence type="ECO:0000256" key="11">
    <source>
        <dbReference type="ARBA" id="ARBA00023136"/>
    </source>
</evidence>
<feature type="region of interest" description="Disordered" evidence="20">
    <location>
        <begin position="50"/>
        <end position="71"/>
    </location>
</feature>
<keyword evidence="21" id="KW-0812">Transmembrane</keyword>
<organism evidence="22 23">
    <name type="scientific">Mycena belliarum</name>
    <dbReference type="NCBI Taxonomy" id="1033014"/>
    <lineage>
        <taxon>Eukaryota</taxon>
        <taxon>Fungi</taxon>
        <taxon>Dikarya</taxon>
        <taxon>Basidiomycota</taxon>
        <taxon>Agaricomycotina</taxon>
        <taxon>Agaricomycetes</taxon>
        <taxon>Agaricomycetidae</taxon>
        <taxon>Agaricales</taxon>
        <taxon>Marasmiineae</taxon>
        <taxon>Mycenaceae</taxon>
        <taxon>Mycena</taxon>
    </lineage>
</organism>
<evidence type="ECO:0000256" key="4">
    <source>
        <dbReference type="ARBA" id="ARBA00008773"/>
    </source>
</evidence>
<dbReference type="GO" id="GO:0042973">
    <property type="term" value="F:glucan endo-1,3-beta-D-glucosidase activity"/>
    <property type="evidence" value="ECO:0007669"/>
    <property type="project" value="UniProtKB-EC"/>
</dbReference>
<evidence type="ECO:0000256" key="18">
    <source>
        <dbReference type="ARBA" id="ARBA00043078"/>
    </source>
</evidence>
<keyword evidence="10 22" id="KW-0378">Hydrolase</keyword>
<evidence type="ECO:0000256" key="8">
    <source>
        <dbReference type="ARBA" id="ARBA00022525"/>
    </source>
</evidence>
<keyword evidence="15" id="KW-0624">Polysaccharide degradation</keyword>
<dbReference type="GO" id="GO:0009986">
    <property type="term" value="C:cell surface"/>
    <property type="evidence" value="ECO:0007669"/>
    <property type="project" value="TreeGrafter"/>
</dbReference>
<keyword evidence="13" id="KW-0119">Carbohydrate metabolism</keyword>
<comment type="function">
    <text evidence="16">Glucanases play a role in cell expansion during growth, in cell-cell fusion during mating, and in spore release during sporulation. This enzyme may be involved in beta-glucan degradation. Active on laminarin and lichenan.</text>
</comment>
<dbReference type="Pfam" id="PF00332">
    <property type="entry name" value="Glyco_hydro_17"/>
    <property type="match status" value="1"/>
</dbReference>
<keyword evidence="12" id="KW-0325">Glycoprotein</keyword>
<accession>A0AAD6UD93</accession>
<evidence type="ECO:0000256" key="6">
    <source>
        <dbReference type="ARBA" id="ARBA00022475"/>
    </source>
</evidence>
<keyword evidence="6" id="KW-1003">Cell membrane</keyword>
<dbReference type="SUPFAM" id="SSF51445">
    <property type="entry name" value="(Trans)glycosidases"/>
    <property type="match status" value="1"/>
</dbReference>
<feature type="compositionally biased region" description="Polar residues" evidence="20">
    <location>
        <begin position="7"/>
        <end position="17"/>
    </location>
</feature>
<dbReference type="GO" id="GO:0005886">
    <property type="term" value="C:plasma membrane"/>
    <property type="evidence" value="ECO:0007669"/>
    <property type="project" value="UniProtKB-SubCell"/>
</dbReference>
<evidence type="ECO:0000256" key="12">
    <source>
        <dbReference type="ARBA" id="ARBA00023180"/>
    </source>
</evidence>
<evidence type="ECO:0000256" key="19">
    <source>
        <dbReference type="RuleBase" id="RU004335"/>
    </source>
</evidence>
<evidence type="ECO:0000256" key="21">
    <source>
        <dbReference type="SAM" id="Phobius"/>
    </source>
</evidence>
<comment type="catalytic activity">
    <reaction evidence="1">
        <text>Hydrolysis of (1-&gt;3)-beta-D-glucosidic linkages in (1-&gt;3)-beta-D-glucans.</text>
        <dbReference type="EC" id="3.2.1.39"/>
    </reaction>
</comment>
<dbReference type="InterPro" id="IPR050732">
    <property type="entry name" value="Beta-glucan_modifiers"/>
</dbReference>